<evidence type="ECO:0000313" key="2">
    <source>
        <dbReference type="EMBL" id="KAJ3573847.1"/>
    </source>
</evidence>
<reference evidence="2" key="1">
    <citation type="submission" date="2022-07" db="EMBL/GenBank/DDBJ databases">
        <title>Genome Sequence of Leucocoprinus birnbaumii.</title>
        <authorList>
            <person name="Buettner E."/>
        </authorList>
    </citation>
    <scope>NUCLEOTIDE SEQUENCE</scope>
    <source>
        <strain evidence="2">VT141</strain>
    </source>
</reference>
<dbReference type="AlphaFoldDB" id="A0AAD5VYV4"/>
<accession>A0AAD5VYV4</accession>
<sequence length="973" mass="107542">MPRVNLIDSPPGLYITFKIKPSNAGSIRKPSSVVNFQTAHSFPPPVRRTFPLNMAHVHPESGSGFRSVARYEDYYLTGGDLYLMVEHHMFRLATPAAPGSVRPGTSDVNAILLEDVQVHEFARFLWVFYNPKYSLYRTSVADWTGILALAHRWDFPEVKALALRELEKQSMPDIDRVTVYQDYKADNYLLTPYYAALCERDEPLTPAEGRQLGIDTALTIAHLREMARRSPVDCRSPTSATIRGNELHPLVRELFGIAAPINESDFTPPASPSAPDTISNGINGTASQTEPDAVTNAPPSTNGPPAIVITTTGAGVMNSGLSGSSMAPGTPRAITGNNRPFIGQGQPASSGSSPLNGNSNKAGDDREKQDSRDSASGITGSWFNNAKMQRGGGRRGASSLIYCRQVCSLLNRLANSQHVWVTVFNRTRGMLRPPISDVSQMPLLELEKVMLRAERLEKKWSGRPDMEPIVPQYIYQTQLDSTHEGKPVAIMEDYVILCEYGNEAGTTFFFCPVRYSSGQLQVFPSVFRHWIEPSGSPLGLQNYITASHMNSGSCTFYTATVPRGSVAGQKRILKVTGIGIGQDGPQVIIEKKVPFDGYGRHSEWTEFDVPDDIEVHILELQTGRVFDIFLATPQWIDTNRISAVSLLHVFPHCLALTSFSNIAIFSPLKKTEIGSTHLHPVFIGIFPGRLGNPVLGGALAIGDPITGFGLSSTSNGTLMAQLLSIEPSASGWLINNRHALEFPRTLQNTRVSPQLVPIDSSLEADYALGIFSTAEMIFEADGYRVRGSRSYFHALRLELPLSERRETEASNSLCVTDMRLGQISGESDVVNLIHFDPFSGKVLLVVTPEYRARKSARDPYLPHAIYSLAITSISIHLVSQKRVITEDRARVAARISILESVSKQLQEDKNISLDELDRLHRLARPPVAKVDDHGEVIKWKEVFLGPKRTAEPEMSELDKRDWEKMKKELEVQK</sequence>
<keyword evidence="3" id="KW-1185">Reference proteome</keyword>
<gene>
    <name evidence="2" type="ORF">NP233_g2181</name>
</gene>
<evidence type="ECO:0000313" key="3">
    <source>
        <dbReference type="Proteomes" id="UP001213000"/>
    </source>
</evidence>
<dbReference type="Proteomes" id="UP001213000">
    <property type="component" value="Unassembled WGS sequence"/>
</dbReference>
<proteinExistence type="predicted"/>
<feature type="compositionally biased region" description="Polar residues" evidence="1">
    <location>
        <begin position="274"/>
        <end position="290"/>
    </location>
</feature>
<feature type="compositionally biased region" description="Polar residues" evidence="1">
    <location>
        <begin position="309"/>
        <end position="327"/>
    </location>
</feature>
<comment type="caution">
    <text evidence="2">The sequence shown here is derived from an EMBL/GenBank/DDBJ whole genome shotgun (WGS) entry which is preliminary data.</text>
</comment>
<evidence type="ECO:0000256" key="1">
    <source>
        <dbReference type="SAM" id="MobiDB-lite"/>
    </source>
</evidence>
<protein>
    <recommendedName>
        <fullName evidence="4">BTB domain-containing protein</fullName>
    </recommendedName>
</protein>
<name>A0AAD5VYV4_9AGAR</name>
<feature type="region of interest" description="Disordered" evidence="1">
    <location>
        <begin position="262"/>
        <end position="394"/>
    </location>
</feature>
<dbReference type="EMBL" id="JANIEX010000089">
    <property type="protein sequence ID" value="KAJ3573847.1"/>
    <property type="molecule type" value="Genomic_DNA"/>
</dbReference>
<feature type="compositionally biased region" description="Polar residues" evidence="1">
    <location>
        <begin position="374"/>
        <end position="387"/>
    </location>
</feature>
<organism evidence="2 3">
    <name type="scientific">Leucocoprinus birnbaumii</name>
    <dbReference type="NCBI Taxonomy" id="56174"/>
    <lineage>
        <taxon>Eukaryota</taxon>
        <taxon>Fungi</taxon>
        <taxon>Dikarya</taxon>
        <taxon>Basidiomycota</taxon>
        <taxon>Agaricomycotina</taxon>
        <taxon>Agaricomycetes</taxon>
        <taxon>Agaricomycetidae</taxon>
        <taxon>Agaricales</taxon>
        <taxon>Agaricineae</taxon>
        <taxon>Agaricaceae</taxon>
        <taxon>Leucocoprinus</taxon>
    </lineage>
</organism>
<feature type="compositionally biased region" description="Low complexity" evidence="1">
    <location>
        <begin position="343"/>
        <end position="360"/>
    </location>
</feature>
<feature type="compositionally biased region" description="Basic and acidic residues" evidence="1">
    <location>
        <begin position="362"/>
        <end position="373"/>
    </location>
</feature>
<evidence type="ECO:0008006" key="4">
    <source>
        <dbReference type="Google" id="ProtNLM"/>
    </source>
</evidence>